<dbReference type="OrthoDB" id="9182628at2"/>
<accession>A0A364NR53</accession>
<protein>
    <recommendedName>
        <fullName evidence="1">Transposase DDE domain-containing protein</fullName>
    </recommendedName>
</protein>
<gene>
    <name evidence="2" type="ORF">DN062_00505</name>
</gene>
<comment type="caution">
    <text evidence="2">The sequence shown here is derived from an EMBL/GenBank/DDBJ whole genome shotgun (WGS) entry which is preliminary data.</text>
</comment>
<organism evidence="2 3">
    <name type="scientific">Nitrincola tibetensis</name>
    <dbReference type="NCBI Taxonomy" id="2219697"/>
    <lineage>
        <taxon>Bacteria</taxon>
        <taxon>Pseudomonadati</taxon>
        <taxon>Pseudomonadota</taxon>
        <taxon>Gammaproteobacteria</taxon>
        <taxon>Oceanospirillales</taxon>
        <taxon>Oceanospirillaceae</taxon>
        <taxon>Nitrincola</taxon>
    </lineage>
</organism>
<dbReference type="EMBL" id="QKRX01000001">
    <property type="protein sequence ID" value="RAU19599.1"/>
    <property type="molecule type" value="Genomic_DNA"/>
</dbReference>
<dbReference type="InterPro" id="IPR025668">
    <property type="entry name" value="Tnp_DDE_dom"/>
</dbReference>
<reference evidence="2 3" key="1">
    <citation type="submission" date="2018-06" db="EMBL/GenBank/DDBJ databases">
        <title>Nitrincola tibetense sp. nov., isolated from Lake XuguoCo on Tibetan Plateau.</title>
        <authorList>
            <person name="Xing P."/>
        </authorList>
    </citation>
    <scope>NUCLEOTIDE SEQUENCE [LARGE SCALE GENOMIC DNA]</scope>
    <source>
        <strain evidence="3">xg18</strain>
    </source>
</reference>
<evidence type="ECO:0000313" key="2">
    <source>
        <dbReference type="EMBL" id="RAU19599.1"/>
    </source>
</evidence>
<dbReference type="AlphaFoldDB" id="A0A364NR53"/>
<sequence>MERHIYCQRLSTVEPVFGNLESNKGLNRFFLSGRTKVNA</sequence>
<keyword evidence="3" id="KW-1185">Reference proteome</keyword>
<dbReference type="Pfam" id="PF13751">
    <property type="entry name" value="DDE_Tnp_1_6"/>
    <property type="match status" value="1"/>
</dbReference>
<dbReference type="Proteomes" id="UP000250744">
    <property type="component" value="Unassembled WGS sequence"/>
</dbReference>
<feature type="domain" description="Transposase DDE" evidence="1">
    <location>
        <begin position="4"/>
        <end position="38"/>
    </location>
</feature>
<proteinExistence type="predicted"/>
<evidence type="ECO:0000259" key="1">
    <source>
        <dbReference type="Pfam" id="PF13751"/>
    </source>
</evidence>
<name>A0A364NR53_9GAMM</name>
<evidence type="ECO:0000313" key="3">
    <source>
        <dbReference type="Proteomes" id="UP000250744"/>
    </source>
</evidence>